<evidence type="ECO:0000313" key="1">
    <source>
        <dbReference type="EMBL" id="MDC8771829.1"/>
    </source>
</evidence>
<gene>
    <name evidence="1" type="ORF">PRZ03_09635</name>
</gene>
<protein>
    <recommendedName>
        <fullName evidence="3">DUF3883 domain-containing protein</fullName>
    </recommendedName>
</protein>
<organism evidence="1 2">
    <name type="scientific">Roseateles albus</name>
    <dbReference type="NCBI Taxonomy" id="2987525"/>
    <lineage>
        <taxon>Bacteria</taxon>
        <taxon>Pseudomonadati</taxon>
        <taxon>Pseudomonadota</taxon>
        <taxon>Betaproteobacteria</taxon>
        <taxon>Burkholderiales</taxon>
        <taxon>Sphaerotilaceae</taxon>
        <taxon>Roseateles</taxon>
    </lineage>
</organism>
<keyword evidence="2" id="KW-1185">Reference proteome</keyword>
<reference evidence="1 2" key="1">
    <citation type="submission" date="2022-10" db="EMBL/GenBank/DDBJ databases">
        <title>Paucibacter sp. hw1 Genome sequencing.</title>
        <authorList>
            <person name="Park S."/>
        </authorList>
    </citation>
    <scope>NUCLEOTIDE SEQUENCE [LARGE SCALE GENOMIC DNA]</scope>
    <source>
        <strain evidence="2">hw1</strain>
    </source>
</reference>
<proteinExistence type="predicted"/>
<accession>A0ABT5KE66</accession>
<dbReference type="RefSeq" id="WP_273600119.1">
    <property type="nucleotide sequence ID" value="NZ_JAQQXT010000005.1"/>
</dbReference>
<dbReference type="EMBL" id="JAQQXT010000005">
    <property type="protein sequence ID" value="MDC8771829.1"/>
    <property type="molecule type" value="Genomic_DNA"/>
</dbReference>
<evidence type="ECO:0000313" key="2">
    <source>
        <dbReference type="Proteomes" id="UP001221189"/>
    </source>
</evidence>
<sequence>MKIWAAGACWPVRDGVELDLVAAGWVALTSAQTGHQGHETLRLTELGVHCLAEARRLNRRALSAHDALAARMTRELLLAGRVVWRELSLRAQGQGQGEGEAGAEAQGQHDPDAEFLLAPQTLAAAVPKPQWRVARPDVFSVRNTSVEDYLQPVVHEIKVSRADLLSDLRHAAKRDAYQWLCSECYYVFPVGVAEAAEIPEAFGVWVLHGAVEDGRLELLRPARHKPCKLPFAVWLALAKATPARLEEDPAQRQLASSSEGDTT</sequence>
<evidence type="ECO:0008006" key="3">
    <source>
        <dbReference type="Google" id="ProtNLM"/>
    </source>
</evidence>
<name>A0ABT5KE66_9BURK</name>
<comment type="caution">
    <text evidence="1">The sequence shown here is derived from an EMBL/GenBank/DDBJ whole genome shotgun (WGS) entry which is preliminary data.</text>
</comment>
<dbReference type="Proteomes" id="UP001221189">
    <property type="component" value="Unassembled WGS sequence"/>
</dbReference>